<reference evidence="4 5" key="1">
    <citation type="submission" date="2016-10" db="EMBL/GenBank/DDBJ databases">
        <authorList>
            <person name="Varghese N."/>
            <person name="Submissions S."/>
        </authorList>
    </citation>
    <scope>NUCLEOTIDE SEQUENCE [LARGE SCALE GENOMIC DNA]</scope>
    <source>
        <strain evidence="5">ATCC 20501</strain>
        <strain evidence="3 4">CGMCC 4.3529</strain>
    </source>
</reference>
<accession>A0A1H5ZUQ3</accession>
<dbReference type="InterPro" id="IPR038020">
    <property type="entry name" value="MbtH-like_sf"/>
</dbReference>
<evidence type="ECO:0000259" key="1">
    <source>
        <dbReference type="SMART" id="SM00923"/>
    </source>
</evidence>
<dbReference type="PANTHER" id="PTHR38444:SF1">
    <property type="entry name" value="ENTEROBACTIN BIOSYNTHESIS PROTEIN YBDZ"/>
    <property type="match status" value="1"/>
</dbReference>
<dbReference type="PANTHER" id="PTHR38444">
    <property type="entry name" value="ENTEROBACTIN BIOSYNTHESIS PROTEIN YBDZ"/>
    <property type="match status" value="1"/>
</dbReference>
<dbReference type="SUPFAM" id="SSF160582">
    <property type="entry name" value="MbtH-like"/>
    <property type="match status" value="1"/>
</dbReference>
<keyword evidence="4" id="KW-1185">Reference proteome</keyword>
<dbReference type="GO" id="GO:0005829">
    <property type="term" value="C:cytosol"/>
    <property type="evidence" value="ECO:0007669"/>
    <property type="project" value="TreeGrafter"/>
</dbReference>
<organism evidence="2 5">
    <name type="scientific">Saccharopolyspora kobensis</name>
    <dbReference type="NCBI Taxonomy" id="146035"/>
    <lineage>
        <taxon>Bacteria</taxon>
        <taxon>Bacillati</taxon>
        <taxon>Actinomycetota</taxon>
        <taxon>Actinomycetes</taxon>
        <taxon>Pseudonocardiales</taxon>
        <taxon>Pseudonocardiaceae</taxon>
        <taxon>Saccharopolyspora</taxon>
    </lineage>
</organism>
<dbReference type="Gene3D" id="3.90.820.10">
    <property type="entry name" value="Structural Genomics, Unknown Function 30-nov-00 1gh9 Mol_id"/>
    <property type="match status" value="1"/>
</dbReference>
<accession>A0A1I1Y5F1</accession>
<gene>
    <name evidence="2" type="ORF">SAMN02982929_01992</name>
    <name evidence="3" type="ORF">SAMN05216506_10953</name>
</gene>
<dbReference type="Pfam" id="PF03621">
    <property type="entry name" value="MbtH"/>
    <property type="match status" value="1"/>
</dbReference>
<name>A0A1H5ZUQ3_9PSEU</name>
<dbReference type="GO" id="GO:0019290">
    <property type="term" value="P:siderophore biosynthetic process"/>
    <property type="evidence" value="ECO:0007669"/>
    <property type="project" value="TreeGrafter"/>
</dbReference>
<dbReference type="EMBL" id="FNVB01000003">
    <property type="protein sequence ID" value="SEG39704.1"/>
    <property type="molecule type" value="Genomic_DNA"/>
</dbReference>
<evidence type="ECO:0000313" key="3">
    <source>
        <dbReference type="EMBL" id="SFE14218.1"/>
    </source>
</evidence>
<sequence>MSRGEHWSKEVSMNPFDDPEGAFLVLVNDEEQHSLWPEFAEVPAGWRRVFGPESREACLEHVRANWTDLRPKSLRVATGEATA</sequence>
<evidence type="ECO:0000313" key="2">
    <source>
        <dbReference type="EMBL" id="SEG39704.1"/>
    </source>
</evidence>
<dbReference type="AlphaFoldDB" id="A0A1H5ZUQ3"/>
<dbReference type="Proteomes" id="UP000199690">
    <property type="component" value="Unassembled WGS sequence"/>
</dbReference>
<proteinExistence type="predicted"/>
<reference evidence="2" key="2">
    <citation type="submission" date="2016-10" db="EMBL/GenBank/DDBJ databases">
        <authorList>
            <person name="de Groot N.N."/>
        </authorList>
    </citation>
    <scope>NUCLEOTIDE SEQUENCE [LARGE SCALE GENOMIC DNA]</scope>
    <source>
        <strain evidence="2">ATCC 20501</strain>
    </source>
</reference>
<dbReference type="SMART" id="SM00923">
    <property type="entry name" value="MbtH"/>
    <property type="match status" value="1"/>
</dbReference>
<dbReference type="InterPro" id="IPR037407">
    <property type="entry name" value="MLP_fam"/>
</dbReference>
<protein>
    <submittedName>
        <fullName evidence="2">MbtH protein</fullName>
    </submittedName>
</protein>
<dbReference type="InterPro" id="IPR005153">
    <property type="entry name" value="MbtH-like_dom"/>
</dbReference>
<feature type="domain" description="MbtH-like" evidence="1">
    <location>
        <begin position="14"/>
        <end position="64"/>
    </location>
</feature>
<dbReference type="SMR" id="A0A1H5ZUQ3"/>
<evidence type="ECO:0000313" key="4">
    <source>
        <dbReference type="Proteomes" id="UP000199690"/>
    </source>
</evidence>
<evidence type="ECO:0000313" key="5">
    <source>
        <dbReference type="Proteomes" id="UP000236729"/>
    </source>
</evidence>
<dbReference type="Proteomes" id="UP000236729">
    <property type="component" value="Unassembled WGS sequence"/>
</dbReference>
<dbReference type="EMBL" id="FOME01000009">
    <property type="protein sequence ID" value="SFE14218.1"/>
    <property type="molecule type" value="Genomic_DNA"/>
</dbReference>